<dbReference type="OrthoDB" id="1935586at2759"/>
<sequence length="83" mass="9451">MGDDPFKVIKKINDNAYRVDMPQDYWGNNSFNVVNLTSFNVGTQTPNLRSNFLQEGKNDMNMTGKGQNLHGSLKNIKTIAWKE</sequence>
<reference evidence="2" key="1">
    <citation type="submission" date="2018-05" db="EMBL/GenBank/DDBJ databases">
        <title>Draft genome of Mucuna pruriens seed.</title>
        <authorList>
            <person name="Nnadi N.E."/>
            <person name="Vos R."/>
            <person name="Hasami M.H."/>
            <person name="Devisetty U.K."/>
            <person name="Aguiy J.C."/>
        </authorList>
    </citation>
    <scope>NUCLEOTIDE SEQUENCE [LARGE SCALE GENOMIC DNA]</scope>
    <source>
        <strain evidence="2">JCA_2017</strain>
    </source>
</reference>
<dbReference type="EMBL" id="QJKJ01001877">
    <property type="protein sequence ID" value="RDY05453.1"/>
    <property type="molecule type" value="Genomic_DNA"/>
</dbReference>
<evidence type="ECO:0000259" key="1">
    <source>
        <dbReference type="Pfam" id="PF24626"/>
    </source>
</evidence>
<protein>
    <recommendedName>
        <fullName evidence="1">Tf2-1-like SH3-like domain-containing protein</fullName>
    </recommendedName>
</protein>
<feature type="domain" description="Tf2-1-like SH3-like" evidence="1">
    <location>
        <begin position="4"/>
        <end position="39"/>
    </location>
</feature>
<evidence type="ECO:0000313" key="3">
    <source>
        <dbReference type="Proteomes" id="UP000257109"/>
    </source>
</evidence>
<dbReference type="AlphaFoldDB" id="A0A371HRP2"/>
<accession>A0A371HRP2</accession>
<keyword evidence="3" id="KW-1185">Reference proteome</keyword>
<organism evidence="2 3">
    <name type="scientific">Mucuna pruriens</name>
    <name type="common">Velvet bean</name>
    <name type="synonym">Dolichos pruriens</name>
    <dbReference type="NCBI Taxonomy" id="157652"/>
    <lineage>
        <taxon>Eukaryota</taxon>
        <taxon>Viridiplantae</taxon>
        <taxon>Streptophyta</taxon>
        <taxon>Embryophyta</taxon>
        <taxon>Tracheophyta</taxon>
        <taxon>Spermatophyta</taxon>
        <taxon>Magnoliopsida</taxon>
        <taxon>eudicotyledons</taxon>
        <taxon>Gunneridae</taxon>
        <taxon>Pentapetalae</taxon>
        <taxon>rosids</taxon>
        <taxon>fabids</taxon>
        <taxon>Fabales</taxon>
        <taxon>Fabaceae</taxon>
        <taxon>Papilionoideae</taxon>
        <taxon>50 kb inversion clade</taxon>
        <taxon>NPAAA clade</taxon>
        <taxon>indigoferoid/millettioid clade</taxon>
        <taxon>Phaseoleae</taxon>
        <taxon>Mucuna</taxon>
    </lineage>
</organism>
<evidence type="ECO:0000313" key="2">
    <source>
        <dbReference type="EMBL" id="RDY05453.1"/>
    </source>
</evidence>
<dbReference type="Pfam" id="PF24626">
    <property type="entry name" value="SH3_Tf2-1"/>
    <property type="match status" value="1"/>
</dbReference>
<name>A0A371HRP2_MUCPR</name>
<dbReference type="Proteomes" id="UP000257109">
    <property type="component" value="Unassembled WGS sequence"/>
</dbReference>
<proteinExistence type="predicted"/>
<feature type="non-terminal residue" evidence="2">
    <location>
        <position position="1"/>
    </location>
</feature>
<dbReference type="InterPro" id="IPR056924">
    <property type="entry name" value="SH3_Tf2-1"/>
</dbReference>
<gene>
    <name evidence="2" type="ORF">CR513_10719</name>
</gene>
<comment type="caution">
    <text evidence="2">The sequence shown here is derived from an EMBL/GenBank/DDBJ whole genome shotgun (WGS) entry which is preliminary data.</text>
</comment>